<gene>
    <name evidence="1" type="primary">LOC101114597</name>
</gene>
<dbReference type="Ensembl" id="ENSOART00020048243.1">
    <property type="protein sequence ID" value="ENSOARP00020034681.1"/>
    <property type="gene ID" value="ENSOARG00020000904.2"/>
</dbReference>
<protein>
    <submittedName>
        <fullName evidence="1">Uncharacterized protein</fullName>
    </submittedName>
</protein>
<sequence>MEPDIIRMYSSSPPPLDNGAEDDDDDEFGEFGGFSEVSPSGVGFVDFDTPDYTRPKEEFVPSNHFMPIHDFSENVDSLTSFKSIKNSNDKDITAELSSPVKGQSDVLLSTTSKEIISSKTLDTSIDGIESPRDLNKEVEQRQNVGTPESFSPGDFRTDLNVVHQNKQLESCNGEKPPCLEILTNGFAVLETVNPQGTDDLDAVADSKGRKPVSTHSTEYNLDYAPSPAEEFADFATFSRKERIQLEEIGCAVLNDEALTIQENNKINRVNELNSVKEVSLDRSFDDKGDTARKDQVCVSEISIASDRGFSRGKQGLPTLQQDEFFNSRVQSEAWSLADPAEKSEASRREQCEAEENLDLFTSKCADLCMVSIKTLDADDEVGSSKEEIRGFTDSQSLSFDPTEENVLDDSVSVKNDDSSNDFVTCNDTIEDDFGDFGTASGTTPPFVTAGTQDSMSDVTFEESSEHFPHLSEPGDDFGEFGESNTVSCQEEIVFSESDLKQTSDSLSEGCSLARKPTGTGTEPISKLEIGQEGEFGDFDSVPNIQDDCSAFQDSDDFADFSSAGLSQVVDWNAFEDGQKDSYSWAAFGDQQATESHHRKEAWQSHRTDEKIDAPGTPKVHSVSLAASKGAVAGGHLHETTTSVQVHESFSARGRRRESIVEVFPASTAVMSKSESPKEPEQLRKLFIGGLSFETTDESLRSHFEQWGTLTDCVVMRDPNTKRSRGFGFVTYATVEEVDAAMNARPHKVDGRVVEPKRAVSREDSQRPGAHLTVKKIFVGGIKEDTEEHHLRDYFEQYGKIEVIEIMTDRGSGKKRGFAFVTFDDHDSVDKIVIQKYHTVNGHNCEVRKALSKQEMASASSSQRGRSGSGNFGGGRGGGFGGNDNFGRGGNFSGRGGFGGSRGGGGYGGSGDGYNGFGNDGSNFGGGGSYNDFGNYNNQSSNFGPMKGGNFGGRSSGPYGGGGQYFAKPRNQGGYGGSSSSSSYGSGRRF</sequence>
<accession>A0AC11CSY0</accession>
<reference evidence="1" key="2">
    <citation type="submission" date="2025-08" db="UniProtKB">
        <authorList>
            <consortium name="Ensembl"/>
        </authorList>
    </citation>
    <scope>IDENTIFICATION</scope>
</reference>
<name>A0AC11CSY0_SHEEP</name>
<reference evidence="1" key="3">
    <citation type="submission" date="2025-09" db="UniProtKB">
        <authorList>
            <consortium name="Ensembl"/>
        </authorList>
    </citation>
    <scope>IDENTIFICATION</scope>
</reference>
<organism evidence="1">
    <name type="scientific">Ovis aries</name>
    <name type="common">Sheep</name>
    <dbReference type="NCBI Taxonomy" id="9940"/>
    <lineage>
        <taxon>Eukaryota</taxon>
        <taxon>Metazoa</taxon>
        <taxon>Chordata</taxon>
        <taxon>Craniata</taxon>
        <taxon>Vertebrata</taxon>
        <taxon>Euteleostomi</taxon>
        <taxon>Mammalia</taxon>
        <taxon>Eutheria</taxon>
        <taxon>Laurasiatheria</taxon>
        <taxon>Artiodactyla</taxon>
        <taxon>Ruminantia</taxon>
        <taxon>Pecora</taxon>
        <taxon>Bovidae</taxon>
        <taxon>Caprinae</taxon>
        <taxon>Ovis</taxon>
    </lineage>
</organism>
<reference evidence="1" key="1">
    <citation type="submission" date="2020-11" db="EMBL/GenBank/DDBJ databases">
        <authorList>
            <person name="Davenport K.M."/>
            <person name="Bickhart D.M."/>
            <person name="Smith T.P.L."/>
            <person name="Murdoch B.M."/>
            <person name="Rosen B.D."/>
        </authorList>
    </citation>
    <scope>NUCLEOTIDE SEQUENCE [LARGE SCALE GENOMIC DNA]</scope>
    <source>
        <strain evidence="1">OAR_USU_Benz2616</strain>
    </source>
</reference>
<proteinExistence type="predicted"/>
<evidence type="ECO:0000313" key="1">
    <source>
        <dbReference type="Ensembl" id="ENSOARP00020034681.1"/>
    </source>
</evidence>